<evidence type="ECO:0000313" key="2">
    <source>
        <dbReference type="Proteomes" id="UP000244904"/>
    </source>
</evidence>
<name>A0A2R8AVI0_9RHOB</name>
<protein>
    <submittedName>
        <fullName evidence="1">Uncharacterized protein</fullName>
    </submittedName>
</protein>
<sequence length="139" mass="15502">MVARNVQFEGYASVHVYHDEVAQILAQDMPSAMSLEMFAKTVGLGNPVYLNRLVRSGHVSTTEMINPRTKAMQRFIGTRDAAAFHHRFTTLRLLSKAKGETWQSLARKLRDAGISTFSEDGRDFGPVYLKAEVEAALAE</sequence>
<reference evidence="2" key="1">
    <citation type="submission" date="2018-03" db="EMBL/GenBank/DDBJ databases">
        <authorList>
            <person name="Rodrigo-Torres L."/>
            <person name="Arahal R. D."/>
            <person name="Lucena T."/>
        </authorList>
    </citation>
    <scope>NUCLEOTIDE SEQUENCE [LARGE SCALE GENOMIC DNA]</scope>
    <source>
        <strain evidence="2">CECT 8871</strain>
    </source>
</reference>
<gene>
    <name evidence="1" type="ORF">PRI8871_01833</name>
</gene>
<proteinExistence type="predicted"/>
<keyword evidence="2" id="KW-1185">Reference proteome</keyword>
<evidence type="ECO:0000313" key="1">
    <source>
        <dbReference type="EMBL" id="SPF80031.1"/>
    </source>
</evidence>
<accession>A0A2R8AVI0</accession>
<organism evidence="1 2">
    <name type="scientific">Pseudoprimorskyibacter insulae</name>
    <dbReference type="NCBI Taxonomy" id="1695997"/>
    <lineage>
        <taxon>Bacteria</taxon>
        <taxon>Pseudomonadati</taxon>
        <taxon>Pseudomonadota</taxon>
        <taxon>Alphaproteobacteria</taxon>
        <taxon>Rhodobacterales</taxon>
        <taxon>Paracoccaceae</taxon>
        <taxon>Pseudoprimorskyibacter</taxon>
    </lineage>
</organism>
<dbReference type="Proteomes" id="UP000244904">
    <property type="component" value="Unassembled WGS sequence"/>
</dbReference>
<dbReference type="AlphaFoldDB" id="A0A2R8AVI0"/>
<dbReference type="EMBL" id="OMOJ01000002">
    <property type="protein sequence ID" value="SPF80031.1"/>
    <property type="molecule type" value="Genomic_DNA"/>
</dbReference>